<dbReference type="GO" id="GO:0030544">
    <property type="term" value="F:Hsp70 protein binding"/>
    <property type="evidence" value="ECO:0007669"/>
    <property type="project" value="InterPro"/>
</dbReference>
<dbReference type="InterPro" id="IPR001623">
    <property type="entry name" value="DnaJ_domain"/>
</dbReference>
<dbReference type="SMART" id="SM00271">
    <property type="entry name" value="DnaJ"/>
    <property type="match status" value="1"/>
</dbReference>
<dbReference type="PANTHER" id="PTHR45168">
    <property type="entry name" value="DNAJ HOMOLOG SUBFAMILY B MEMBER 2"/>
    <property type="match status" value="1"/>
</dbReference>
<comment type="caution">
    <text evidence="3">The sequence shown here is derived from an EMBL/GenBank/DDBJ whole genome shotgun (WGS) entry which is preliminary data.</text>
</comment>
<reference evidence="3" key="1">
    <citation type="journal article" date="2023" name="Nat. Microbiol.">
        <title>Babesia duncani multi-omics identifies virulence factors and drug targets.</title>
        <authorList>
            <person name="Singh P."/>
            <person name="Lonardi S."/>
            <person name="Liang Q."/>
            <person name="Vydyam P."/>
            <person name="Khabirova E."/>
            <person name="Fang T."/>
            <person name="Gihaz S."/>
            <person name="Thekkiniath J."/>
            <person name="Munshi M."/>
            <person name="Abel S."/>
            <person name="Ciampossin L."/>
            <person name="Batugedara G."/>
            <person name="Gupta M."/>
            <person name="Lu X.M."/>
            <person name="Lenz T."/>
            <person name="Chakravarty S."/>
            <person name="Cornillot E."/>
            <person name="Hu Y."/>
            <person name="Ma W."/>
            <person name="Gonzalez L.M."/>
            <person name="Sanchez S."/>
            <person name="Estrada K."/>
            <person name="Sanchez-Flores A."/>
            <person name="Montero E."/>
            <person name="Harb O.S."/>
            <person name="Le Roch K.G."/>
            <person name="Mamoun C.B."/>
        </authorList>
    </citation>
    <scope>NUCLEOTIDE SEQUENCE</scope>
    <source>
        <strain evidence="3">WA1</strain>
    </source>
</reference>
<dbReference type="GeneID" id="94336601"/>
<name>A0AAD9PIX1_9APIC</name>
<dbReference type="InterPro" id="IPR036869">
    <property type="entry name" value="J_dom_sf"/>
</dbReference>
<keyword evidence="4" id="KW-1185">Reference proteome</keyword>
<dbReference type="InterPro" id="IPR043183">
    <property type="entry name" value="DNJB2/6-like"/>
</dbReference>
<accession>A0AAD9PIX1</accession>
<dbReference type="GO" id="GO:0051082">
    <property type="term" value="F:unfolded protein binding"/>
    <property type="evidence" value="ECO:0007669"/>
    <property type="project" value="InterPro"/>
</dbReference>
<evidence type="ECO:0000256" key="1">
    <source>
        <dbReference type="SAM" id="MobiDB-lite"/>
    </source>
</evidence>
<dbReference type="PRINTS" id="PR00625">
    <property type="entry name" value="JDOMAIN"/>
</dbReference>
<evidence type="ECO:0000313" key="3">
    <source>
        <dbReference type="EMBL" id="KAK2195710.1"/>
    </source>
</evidence>
<dbReference type="Proteomes" id="UP001214638">
    <property type="component" value="Unassembled WGS sequence"/>
</dbReference>
<protein>
    <submittedName>
        <fullName evidence="3">Bifunctional DnaJ domain/Chaperone J-domain superfamily</fullName>
    </submittedName>
</protein>
<dbReference type="KEGG" id="bdw:94336601"/>
<dbReference type="Pfam" id="PF00226">
    <property type="entry name" value="DnaJ"/>
    <property type="match status" value="1"/>
</dbReference>
<feature type="domain" description="J" evidence="2">
    <location>
        <begin position="8"/>
        <end position="74"/>
    </location>
</feature>
<dbReference type="SUPFAM" id="SSF46565">
    <property type="entry name" value="Chaperone J-domain"/>
    <property type="match status" value="1"/>
</dbReference>
<gene>
    <name evidence="3" type="ORF">BdWA1_002303</name>
</gene>
<feature type="region of interest" description="Disordered" evidence="1">
    <location>
        <begin position="166"/>
        <end position="198"/>
    </location>
</feature>
<dbReference type="AlphaFoldDB" id="A0AAD9PIX1"/>
<dbReference type="RefSeq" id="XP_067802553.1">
    <property type="nucleotide sequence ID" value="XM_067947331.1"/>
</dbReference>
<evidence type="ECO:0000313" key="4">
    <source>
        <dbReference type="Proteomes" id="UP001214638"/>
    </source>
</evidence>
<organism evidence="3 4">
    <name type="scientific">Babesia duncani</name>
    <dbReference type="NCBI Taxonomy" id="323732"/>
    <lineage>
        <taxon>Eukaryota</taxon>
        <taxon>Sar</taxon>
        <taxon>Alveolata</taxon>
        <taxon>Apicomplexa</taxon>
        <taxon>Aconoidasida</taxon>
        <taxon>Piroplasmida</taxon>
        <taxon>Babesiidae</taxon>
        <taxon>Babesia</taxon>
    </lineage>
</organism>
<dbReference type="CDD" id="cd06257">
    <property type="entry name" value="DnaJ"/>
    <property type="match status" value="1"/>
</dbReference>
<sequence>MGGRDPLGYYKLLGIPTNASEATIKKKYRELALKHHPDKNPDNREESEEKFKKILQAYHILSDPAKRQEYDLGNVGGSYGEHPGADWFQFTTQDMDNLMRQFDFEFFDAPLIRHGSTRRSTGSMFDLFFEDDFPSFFSSSATSSGNFTSTRTTTTIINGKVITRTETTSMGPDGTVTRHVVQGNNRDNRTQPRLRRYK</sequence>
<proteinExistence type="predicted"/>
<dbReference type="EMBL" id="JALLKP010000003">
    <property type="protein sequence ID" value="KAK2195710.1"/>
    <property type="molecule type" value="Genomic_DNA"/>
</dbReference>
<dbReference type="Gene3D" id="1.10.287.110">
    <property type="entry name" value="DnaJ domain"/>
    <property type="match status" value="1"/>
</dbReference>
<dbReference type="PANTHER" id="PTHR45168:SF3">
    <property type="entry name" value="DNAJ HEAT SHOCK PROTEIN FAMILY (HSP40) MEMBER B2"/>
    <property type="match status" value="1"/>
</dbReference>
<dbReference type="PROSITE" id="PS50076">
    <property type="entry name" value="DNAJ_2"/>
    <property type="match status" value="1"/>
</dbReference>
<evidence type="ECO:0000259" key="2">
    <source>
        <dbReference type="PROSITE" id="PS50076"/>
    </source>
</evidence>